<keyword evidence="3" id="KW-0949">S-adenosyl-L-methionine</keyword>
<dbReference type="SUPFAM" id="SSF53335">
    <property type="entry name" value="S-adenosyl-L-methionine-dependent methyltransferases"/>
    <property type="match status" value="1"/>
</dbReference>
<dbReference type="PRINTS" id="PR00505">
    <property type="entry name" value="D12N6MTFRASE"/>
</dbReference>
<dbReference type="InterPro" id="IPR029063">
    <property type="entry name" value="SAM-dependent_MTases_sf"/>
</dbReference>
<dbReference type="GO" id="GO:0043565">
    <property type="term" value="F:sequence-specific DNA binding"/>
    <property type="evidence" value="ECO:0007669"/>
    <property type="project" value="TreeGrafter"/>
</dbReference>
<protein>
    <submittedName>
        <fullName evidence="4">DNA adenine methylase</fullName>
        <ecNumber evidence="4">2.1.1.72</ecNumber>
    </submittedName>
</protein>
<organism evidence="4">
    <name type="scientific">Borrelia coriaceae ATCC 43381</name>
    <dbReference type="NCBI Taxonomy" id="1408429"/>
    <lineage>
        <taxon>Bacteria</taxon>
        <taxon>Pseudomonadati</taxon>
        <taxon>Spirochaetota</taxon>
        <taxon>Spirochaetia</taxon>
        <taxon>Spirochaetales</taxon>
        <taxon>Borreliaceae</taxon>
        <taxon>Borrelia</taxon>
    </lineage>
</organism>
<proteinExistence type="predicted"/>
<name>W5SX58_9SPIR</name>
<dbReference type="EMBL" id="CP005772">
    <property type="protein sequence ID" value="AHH11774.1"/>
    <property type="molecule type" value="Genomic_DNA"/>
</dbReference>
<evidence type="ECO:0000256" key="1">
    <source>
        <dbReference type="ARBA" id="ARBA00022603"/>
    </source>
</evidence>
<geneLocation type="plasmid" evidence="4">
    <name>unnamed</name>
</geneLocation>
<dbReference type="Pfam" id="PF02086">
    <property type="entry name" value="MethyltransfD12"/>
    <property type="match status" value="1"/>
</dbReference>
<dbReference type="GO" id="GO:0006298">
    <property type="term" value="P:mismatch repair"/>
    <property type="evidence" value="ECO:0007669"/>
    <property type="project" value="TreeGrafter"/>
</dbReference>
<keyword evidence="1 4" id="KW-0489">Methyltransferase</keyword>
<accession>W5SX58</accession>
<dbReference type="Gene3D" id="3.40.50.150">
    <property type="entry name" value="Vaccinia Virus protein VP39"/>
    <property type="match status" value="2"/>
</dbReference>
<keyword evidence="2 4" id="KW-0808">Transferase</keyword>
<keyword evidence="4" id="KW-0614">Plasmid</keyword>
<evidence type="ECO:0000313" key="4">
    <source>
        <dbReference type="EMBL" id="AHH11774.1"/>
    </source>
</evidence>
<dbReference type="InterPro" id="IPR012327">
    <property type="entry name" value="MeTrfase_D12"/>
</dbReference>
<dbReference type="PANTHER" id="PTHR30481">
    <property type="entry name" value="DNA ADENINE METHYLASE"/>
    <property type="match status" value="1"/>
</dbReference>
<dbReference type="AlphaFoldDB" id="W5SX58"/>
<dbReference type="EC" id="2.1.1.72" evidence="4"/>
<evidence type="ECO:0000256" key="3">
    <source>
        <dbReference type="ARBA" id="ARBA00022691"/>
    </source>
</evidence>
<dbReference type="GO" id="GO:0009007">
    <property type="term" value="F:site-specific DNA-methyltransferase (adenine-specific) activity"/>
    <property type="evidence" value="ECO:0007669"/>
    <property type="project" value="UniProtKB-EC"/>
</dbReference>
<dbReference type="HOGENOM" id="CLU_089226_0_0_12"/>
<dbReference type="GO" id="GO:0009307">
    <property type="term" value="P:DNA restriction-modification system"/>
    <property type="evidence" value="ECO:0007669"/>
    <property type="project" value="InterPro"/>
</dbReference>
<evidence type="ECO:0000256" key="2">
    <source>
        <dbReference type="ARBA" id="ARBA00022679"/>
    </source>
</evidence>
<dbReference type="RefSeq" id="WP_025408956.1">
    <property type="nucleotide sequence ID" value="NZ_CP005772.1"/>
</dbReference>
<dbReference type="GO" id="GO:1904047">
    <property type="term" value="F:S-adenosyl-L-methionine binding"/>
    <property type="evidence" value="ECO:0007669"/>
    <property type="project" value="TreeGrafter"/>
</dbReference>
<gene>
    <name evidence="4" type="ORF">BCO_0010803</name>
</gene>
<sequence length="270" mass="32048">MKLLNREGSKYRYKANIISLFPKHTLYIEGFFGTGSIFFAKPLACYNILNDNSKFIYKSFYFLKQDPDLLYRRVREAIIYDRVINENQDKIEYVILRTLYSIYGTCSTTIKFNKNNSKKLFLEKLNTYKSKIKEMLNFAVLTSRDIFDFLNAVTKKDKIPSTFVYLDPPYSISRGRLHENRGWNLDCLERLIIEMKRYNWKFAISEFDDKKVLELFLKYNLHINYMGLSRGVANTFGHTKYEILATSYKTNKSSVTCKNTRYIQKEIFSI</sequence>
<reference evidence="4" key="1">
    <citation type="submission" date="2013-04" db="EMBL/GenBank/DDBJ databases">
        <title>Comparative Genomics of Relapsing Fever Spirochetes.</title>
        <authorList>
            <person name="Schwan T.G."/>
            <person name="Raffel S.J."/>
            <person name="Porcella S.F."/>
            <person name="Martens C.A."/>
            <person name="Bruno D.P."/>
            <person name="Ricklefs S.M."/>
            <person name="Barbian K.B."/>
        </authorList>
    </citation>
    <scope>NUCLEOTIDE SEQUENCE</scope>
    <source>
        <strain evidence="4">Co53</strain>
        <plasmid evidence="4">unnamed</plasmid>
    </source>
</reference>
<dbReference type="GO" id="GO:0032259">
    <property type="term" value="P:methylation"/>
    <property type="evidence" value="ECO:0007669"/>
    <property type="project" value="UniProtKB-KW"/>
</dbReference>